<organism evidence="2 3">
    <name type="scientific">Plasmodium coatneyi</name>
    <dbReference type="NCBI Taxonomy" id="208452"/>
    <lineage>
        <taxon>Eukaryota</taxon>
        <taxon>Sar</taxon>
        <taxon>Alveolata</taxon>
        <taxon>Apicomplexa</taxon>
        <taxon>Aconoidasida</taxon>
        <taxon>Haemosporida</taxon>
        <taxon>Plasmodiidae</taxon>
        <taxon>Plasmodium</taxon>
    </lineage>
</organism>
<accession>A0A1B1E6Z6</accession>
<evidence type="ECO:0000313" key="3">
    <source>
        <dbReference type="Proteomes" id="UP000092716"/>
    </source>
</evidence>
<gene>
    <name evidence="2" type="ORF">PCOAH_00051350</name>
</gene>
<dbReference type="KEGG" id="pcot:PCOAH_00051350"/>
<reference evidence="3" key="1">
    <citation type="submission" date="2016-06" db="EMBL/GenBank/DDBJ databases">
        <title>First high quality genome sequence of Plasmodium coatneyi using continuous long reads from single molecule, real-time sequencing.</title>
        <authorList>
            <person name="Chien J.-T."/>
            <person name="Pakala S.B."/>
            <person name="Geraldo J.A."/>
            <person name="Lapp S.A."/>
            <person name="Barnwell J.W."/>
            <person name="Kissinger J.C."/>
            <person name="Galinski M.R."/>
            <person name="Humphrey J.C."/>
        </authorList>
    </citation>
    <scope>NUCLEOTIDE SEQUENCE [LARGE SCALE GENOMIC DNA]</scope>
    <source>
        <strain evidence="3">Hackeri</strain>
    </source>
</reference>
<dbReference type="Proteomes" id="UP000092716">
    <property type="component" value="Chromosome 14"/>
</dbReference>
<proteinExistence type="predicted"/>
<evidence type="ECO:0000313" key="2">
    <source>
        <dbReference type="EMBL" id="ANQ10802.1"/>
    </source>
</evidence>
<evidence type="ECO:0000256" key="1">
    <source>
        <dbReference type="SAM" id="MobiDB-lite"/>
    </source>
</evidence>
<dbReference type="InterPro" id="IPR008780">
    <property type="entry name" value="Plasmodium_Vir"/>
</dbReference>
<feature type="compositionally biased region" description="Low complexity" evidence="1">
    <location>
        <begin position="260"/>
        <end position="272"/>
    </location>
</feature>
<dbReference type="AlphaFoldDB" id="A0A1B1E6Z6"/>
<keyword evidence="3" id="KW-1185">Reference proteome</keyword>
<dbReference type="GeneID" id="30911869"/>
<dbReference type="EMBL" id="CP016252">
    <property type="protein sequence ID" value="ANQ10802.1"/>
    <property type="molecule type" value="Genomic_DNA"/>
</dbReference>
<dbReference type="VEuPathDB" id="PlasmoDB:PCOAH_00051350"/>
<feature type="region of interest" description="Disordered" evidence="1">
    <location>
        <begin position="249"/>
        <end position="272"/>
    </location>
</feature>
<sequence>MEPAAGKKADLTADDLNRLPSKKAYAAFDHRYGNCGTYGVNVGDAASQLNSALNSHQNIKNEAEKILKAWCEASSQMTGSYASSSGLCQYFYFWLWDLLKNKLSDTEESPLSVMKTIYEKLNQVSSSSTTTVGGKEMCKIIYDNISDKEFFPQVKIHFDYSKDYLTITTQLGNGVSGGGVGTKACDTTYHDHLEAIKTACSAIEADCKEDSLSPKSGKYCDPLRAAGQQNEVTAGDYCKKEELQKLECQEVPKPKPNPNPNQASSSGSFSDADSGSAASSIAPAAGGLAAIGIPTVLFFLYKVSNTTITITILITTIMNNYNLKY</sequence>
<dbReference type="RefSeq" id="XP_019917497.1">
    <property type="nucleotide sequence ID" value="XM_020061917.1"/>
</dbReference>
<protein>
    <submittedName>
        <fullName evidence="2">CYIR protein</fullName>
    </submittedName>
</protein>
<dbReference type="Pfam" id="PF05795">
    <property type="entry name" value="Plasmodium_Vir"/>
    <property type="match status" value="1"/>
</dbReference>
<name>A0A1B1E6Z6_9APIC</name>